<dbReference type="EMBL" id="KQ459598">
    <property type="protein sequence ID" value="KPI94490.1"/>
    <property type="molecule type" value="Genomic_DNA"/>
</dbReference>
<evidence type="ECO:0000313" key="2">
    <source>
        <dbReference type="Proteomes" id="UP000053268"/>
    </source>
</evidence>
<sequence length="75" mass="7995">MARCMFGSATYHLSVQSAVRSQHAAPDDLTCDTFHHPDISECACGNRLVGTAPAVLCGARLGCCLNNNSNFPKIQ</sequence>
<dbReference type="Proteomes" id="UP000053268">
    <property type="component" value="Unassembled WGS sequence"/>
</dbReference>
<reference evidence="1 2" key="1">
    <citation type="journal article" date="2015" name="Nat. Commun.">
        <title>Outbred genome sequencing and CRISPR/Cas9 gene editing in butterflies.</title>
        <authorList>
            <person name="Li X."/>
            <person name="Fan D."/>
            <person name="Zhang W."/>
            <person name="Liu G."/>
            <person name="Zhang L."/>
            <person name="Zhao L."/>
            <person name="Fang X."/>
            <person name="Chen L."/>
            <person name="Dong Y."/>
            <person name="Chen Y."/>
            <person name="Ding Y."/>
            <person name="Zhao R."/>
            <person name="Feng M."/>
            <person name="Zhu Y."/>
            <person name="Feng Y."/>
            <person name="Jiang X."/>
            <person name="Zhu D."/>
            <person name="Xiang H."/>
            <person name="Feng X."/>
            <person name="Li S."/>
            <person name="Wang J."/>
            <person name="Zhang G."/>
            <person name="Kronforst M.R."/>
            <person name="Wang W."/>
        </authorList>
    </citation>
    <scope>NUCLEOTIDE SEQUENCE [LARGE SCALE GENOMIC DNA]</scope>
    <source>
        <strain evidence="1">Ya'a_city_454_Px</strain>
        <tissue evidence="1">Whole body</tissue>
    </source>
</reference>
<protein>
    <submittedName>
        <fullName evidence="1">Uncharacterized protein</fullName>
    </submittedName>
</protein>
<evidence type="ECO:0000313" key="1">
    <source>
        <dbReference type="EMBL" id="KPI94490.1"/>
    </source>
</evidence>
<dbReference type="AlphaFoldDB" id="A0A194PTM8"/>
<accession>A0A194PTM8</accession>
<organism evidence="1 2">
    <name type="scientific">Papilio xuthus</name>
    <name type="common">Asian swallowtail butterfly</name>
    <dbReference type="NCBI Taxonomy" id="66420"/>
    <lineage>
        <taxon>Eukaryota</taxon>
        <taxon>Metazoa</taxon>
        <taxon>Ecdysozoa</taxon>
        <taxon>Arthropoda</taxon>
        <taxon>Hexapoda</taxon>
        <taxon>Insecta</taxon>
        <taxon>Pterygota</taxon>
        <taxon>Neoptera</taxon>
        <taxon>Endopterygota</taxon>
        <taxon>Lepidoptera</taxon>
        <taxon>Glossata</taxon>
        <taxon>Ditrysia</taxon>
        <taxon>Papilionoidea</taxon>
        <taxon>Papilionidae</taxon>
        <taxon>Papilioninae</taxon>
        <taxon>Papilio</taxon>
    </lineage>
</organism>
<keyword evidence="2" id="KW-1185">Reference proteome</keyword>
<proteinExistence type="predicted"/>
<name>A0A194PTM8_PAPXU</name>
<gene>
    <name evidence="1" type="ORF">RR46_05742</name>
</gene>